<keyword evidence="3 12" id="KW-0378">Hydrolase</keyword>
<evidence type="ECO:0000313" key="17">
    <source>
        <dbReference type="Proteomes" id="UP001230496"/>
    </source>
</evidence>
<evidence type="ECO:0000256" key="4">
    <source>
        <dbReference type="ARBA" id="ARBA00022806"/>
    </source>
</evidence>
<keyword evidence="6" id="KW-0238">DNA-binding</keyword>
<dbReference type="CDD" id="cd17932">
    <property type="entry name" value="DEXQc_UvrD"/>
    <property type="match status" value="1"/>
</dbReference>
<protein>
    <recommendedName>
        <fullName evidence="9">DNA 3'-5' helicase</fullName>
        <ecNumber evidence="9">5.6.2.4</ecNumber>
    </recommendedName>
    <alternativeName>
        <fullName evidence="10">DNA 3'-5' helicase II</fullName>
    </alternativeName>
</protein>
<dbReference type="GO" id="GO:0000725">
    <property type="term" value="P:recombinational repair"/>
    <property type="evidence" value="ECO:0007669"/>
    <property type="project" value="TreeGrafter"/>
</dbReference>
<evidence type="ECO:0000256" key="13">
    <source>
        <dbReference type="SAM" id="MobiDB-lite"/>
    </source>
</evidence>
<evidence type="ECO:0000259" key="15">
    <source>
        <dbReference type="PROSITE" id="PS51217"/>
    </source>
</evidence>
<dbReference type="PROSITE" id="PS51198">
    <property type="entry name" value="UVRD_HELICASE_ATP_BIND"/>
    <property type="match status" value="1"/>
</dbReference>
<evidence type="ECO:0000256" key="1">
    <source>
        <dbReference type="ARBA" id="ARBA00009922"/>
    </source>
</evidence>
<dbReference type="GO" id="GO:0005524">
    <property type="term" value="F:ATP binding"/>
    <property type="evidence" value="ECO:0007669"/>
    <property type="project" value="UniProtKB-UniRule"/>
</dbReference>
<keyword evidence="17" id="KW-1185">Reference proteome</keyword>
<evidence type="ECO:0000259" key="14">
    <source>
        <dbReference type="PROSITE" id="PS51198"/>
    </source>
</evidence>
<keyword evidence="5 12" id="KW-0067">ATP-binding</keyword>
<dbReference type="AlphaFoldDB" id="A0AA51RC60"/>
<dbReference type="Gene3D" id="3.40.50.300">
    <property type="entry name" value="P-loop containing nucleotide triphosphate hydrolases"/>
    <property type="match status" value="2"/>
</dbReference>
<feature type="domain" description="UvrD-like helicase C-terminal" evidence="15">
    <location>
        <begin position="291"/>
        <end position="567"/>
    </location>
</feature>
<comment type="similarity">
    <text evidence="1">Belongs to the helicase family. UvrD subfamily.</text>
</comment>
<keyword evidence="4 12" id="KW-0347">Helicase</keyword>
<evidence type="ECO:0000256" key="3">
    <source>
        <dbReference type="ARBA" id="ARBA00022801"/>
    </source>
</evidence>
<organism evidence="16 17">
    <name type="scientific">Marivirga salinarum</name>
    <dbReference type="NCBI Taxonomy" id="3059078"/>
    <lineage>
        <taxon>Bacteria</taxon>
        <taxon>Pseudomonadati</taxon>
        <taxon>Bacteroidota</taxon>
        <taxon>Cytophagia</taxon>
        <taxon>Cytophagales</taxon>
        <taxon>Marivirgaceae</taxon>
        <taxon>Marivirga</taxon>
    </lineage>
</organism>
<gene>
    <name evidence="16" type="ORF">QYS49_17670</name>
</gene>
<dbReference type="GO" id="GO:0004527">
    <property type="term" value="F:exonuclease activity"/>
    <property type="evidence" value="ECO:0007669"/>
    <property type="project" value="UniProtKB-KW"/>
</dbReference>
<dbReference type="PROSITE" id="PS51217">
    <property type="entry name" value="UVRD_HELICASE_CTER"/>
    <property type="match status" value="1"/>
</dbReference>
<keyword evidence="16" id="KW-0032">Aminotransferase</keyword>
<dbReference type="GO" id="GO:0043138">
    <property type="term" value="F:3'-5' DNA helicase activity"/>
    <property type="evidence" value="ECO:0007669"/>
    <property type="project" value="UniProtKB-EC"/>
</dbReference>
<comment type="catalytic activity">
    <reaction evidence="11">
        <text>ATP + H2O = ADP + phosphate + H(+)</text>
        <dbReference type="Rhea" id="RHEA:13065"/>
        <dbReference type="ChEBI" id="CHEBI:15377"/>
        <dbReference type="ChEBI" id="CHEBI:15378"/>
        <dbReference type="ChEBI" id="CHEBI:30616"/>
        <dbReference type="ChEBI" id="CHEBI:43474"/>
        <dbReference type="ChEBI" id="CHEBI:456216"/>
        <dbReference type="EC" id="5.6.2.4"/>
    </reaction>
</comment>
<evidence type="ECO:0000256" key="5">
    <source>
        <dbReference type="ARBA" id="ARBA00022840"/>
    </source>
</evidence>
<feature type="binding site" evidence="12">
    <location>
        <begin position="26"/>
        <end position="33"/>
    </location>
    <ligand>
        <name>ATP</name>
        <dbReference type="ChEBI" id="CHEBI:30616"/>
    </ligand>
</feature>
<dbReference type="Proteomes" id="UP001230496">
    <property type="component" value="Chromosome"/>
</dbReference>
<dbReference type="PANTHER" id="PTHR11070">
    <property type="entry name" value="UVRD / RECB / PCRA DNA HELICASE FAMILY MEMBER"/>
    <property type="match status" value="1"/>
</dbReference>
<evidence type="ECO:0000313" key="16">
    <source>
        <dbReference type="EMBL" id="WMN11313.1"/>
    </source>
</evidence>
<evidence type="ECO:0000256" key="10">
    <source>
        <dbReference type="ARBA" id="ARBA00034923"/>
    </source>
</evidence>
<dbReference type="EMBL" id="CP129971">
    <property type="protein sequence ID" value="WMN11313.1"/>
    <property type="molecule type" value="Genomic_DNA"/>
</dbReference>
<dbReference type="KEGG" id="msaa:QYS49_17670"/>
<dbReference type="GO" id="GO:0008483">
    <property type="term" value="F:transaminase activity"/>
    <property type="evidence" value="ECO:0007669"/>
    <property type="project" value="UniProtKB-KW"/>
</dbReference>
<name>A0AA51RC60_9BACT</name>
<evidence type="ECO:0000256" key="7">
    <source>
        <dbReference type="ARBA" id="ARBA00023235"/>
    </source>
</evidence>
<feature type="region of interest" description="Disordered" evidence="13">
    <location>
        <begin position="678"/>
        <end position="705"/>
    </location>
</feature>
<dbReference type="Pfam" id="PF13361">
    <property type="entry name" value="UvrD_C"/>
    <property type="match status" value="1"/>
</dbReference>
<reference evidence="16 17" key="1">
    <citation type="submission" date="2023-08" db="EMBL/GenBank/DDBJ databases">
        <title>Comparative genomics and taxonomic characterization of three novel marine species of genus Marivirga.</title>
        <authorList>
            <person name="Muhammad N."/>
            <person name="Kim S.-G."/>
        </authorList>
    </citation>
    <scope>NUCLEOTIDE SEQUENCE [LARGE SCALE GENOMIC DNA]</scope>
    <source>
        <strain evidence="16 17">BDSF4-3</strain>
    </source>
</reference>
<dbReference type="GO" id="GO:0033202">
    <property type="term" value="C:DNA helicase complex"/>
    <property type="evidence" value="ECO:0007669"/>
    <property type="project" value="TreeGrafter"/>
</dbReference>
<evidence type="ECO:0000256" key="2">
    <source>
        <dbReference type="ARBA" id="ARBA00022741"/>
    </source>
</evidence>
<dbReference type="InterPro" id="IPR027417">
    <property type="entry name" value="P-loop_NTPase"/>
</dbReference>
<dbReference type="RefSeq" id="WP_308348344.1">
    <property type="nucleotide sequence ID" value="NZ_CP129971.1"/>
</dbReference>
<dbReference type="CDD" id="cd18807">
    <property type="entry name" value="SF1_C_UvrD"/>
    <property type="match status" value="1"/>
</dbReference>
<dbReference type="SUPFAM" id="SSF52540">
    <property type="entry name" value="P-loop containing nucleoside triphosphate hydrolases"/>
    <property type="match status" value="1"/>
</dbReference>
<dbReference type="PANTHER" id="PTHR11070:SF2">
    <property type="entry name" value="ATP-DEPENDENT DNA HELICASE SRS2"/>
    <property type="match status" value="1"/>
</dbReference>
<evidence type="ECO:0000256" key="6">
    <source>
        <dbReference type="ARBA" id="ARBA00023125"/>
    </source>
</evidence>
<evidence type="ECO:0000256" key="11">
    <source>
        <dbReference type="ARBA" id="ARBA00048988"/>
    </source>
</evidence>
<evidence type="ECO:0000256" key="9">
    <source>
        <dbReference type="ARBA" id="ARBA00034808"/>
    </source>
</evidence>
<dbReference type="GO" id="GO:0003677">
    <property type="term" value="F:DNA binding"/>
    <property type="evidence" value="ECO:0007669"/>
    <property type="project" value="UniProtKB-KW"/>
</dbReference>
<accession>A0AA51RC60</accession>
<dbReference type="EC" id="5.6.2.4" evidence="9"/>
<keyword evidence="2 12" id="KW-0547">Nucleotide-binding</keyword>
<dbReference type="FunFam" id="1.10.486.10:FF:000003">
    <property type="entry name" value="ATP-dependent DNA helicase"/>
    <property type="match status" value="1"/>
</dbReference>
<keyword evidence="16" id="KW-0808">Transferase</keyword>
<proteinExistence type="inferred from homology"/>
<keyword evidence="7" id="KW-0413">Isomerase</keyword>
<dbReference type="InterPro" id="IPR013986">
    <property type="entry name" value="DExx_box_DNA_helicase_dom_sf"/>
</dbReference>
<dbReference type="InterPro" id="IPR014016">
    <property type="entry name" value="UvrD-like_ATP-bd"/>
</dbReference>
<dbReference type="Gene3D" id="1.10.10.160">
    <property type="match status" value="1"/>
</dbReference>
<dbReference type="Gene3D" id="1.10.486.10">
    <property type="entry name" value="PCRA, domain 4"/>
    <property type="match status" value="1"/>
</dbReference>
<keyword evidence="16" id="KW-0540">Nuclease</keyword>
<evidence type="ECO:0000256" key="8">
    <source>
        <dbReference type="ARBA" id="ARBA00034617"/>
    </source>
</evidence>
<sequence length="756" mass="86673">MDYLSHLNPPQREGVENLEGPTMIIAGAGSGKTRVLTYRIAHLITVKNVDPFSILALTFTNKAAKEMRERIEKIVGTDARNLWMGTFHSVFARILRAEADKLGYPSNFTIYDTEDSKSLIRAIVREMGLDDKVYKQNVVYSRISGAKNNLVSWQNYMNNSVYVSEDEQAQKPKMGAIYKEYVQRCFRSGAMDFDDLLFNTNVLFRDHLDVLNKYQQRFKYVMIDEFQDTNISQYLITKRLSSVHQNICVVGDDAQSIYAFRGANIQNILNFEKDYPDLRVIKLEQNYRSTQNIVNAANSVILKNAAQLKKNVWTQNDDGELVHLIKSTSDNEEGRLVASSIFEDKNNKKLENKDFAILYRTNSQSRAMEEALRKSSIPYRIYGGLSFYQRKEIKDLLAYLRFTINHNDEQSFRRIINLPKRGIGASSVDKIVVSAFENDLGIWDVLQKSQRVLPNRAANAVDNFVTLIKSFKIRIERADAYDTAAFIAKQSGLLKELYDDKTIEGLNRYENVQELLNAIKEFVDDEQQEDKSLEAFIADVALLTDADNEDQDNNDHVNLMTIHSAKGLEFKHVFIVGMEEDLFPSQMMLNSRADLEEERRLFYVALTRAMEKVTLSYALTRYRFGRLKNCEPSRFIEEIDPAYIKVDRKFNRSEPMGNLNNGSGSSVYAKNLVAQRKTERKAVPPGKKLHTPSPDFAPSDTRTLDTGMKVEHPKFGFGEVKKMDVQGANRKATIEFENFGEKTLLLTFAKLRIMED</sequence>
<dbReference type="Pfam" id="PF21196">
    <property type="entry name" value="PcrA_UvrD_tudor"/>
    <property type="match status" value="1"/>
</dbReference>
<dbReference type="GO" id="GO:0005829">
    <property type="term" value="C:cytosol"/>
    <property type="evidence" value="ECO:0007669"/>
    <property type="project" value="TreeGrafter"/>
</dbReference>
<comment type="catalytic activity">
    <reaction evidence="8">
        <text>Couples ATP hydrolysis with the unwinding of duplex DNA by translocating in the 3'-5' direction.</text>
        <dbReference type="EC" id="5.6.2.4"/>
    </reaction>
</comment>
<dbReference type="InterPro" id="IPR000212">
    <property type="entry name" value="DNA_helicase_UvrD/REP"/>
</dbReference>
<feature type="domain" description="UvrD-like helicase ATP-binding" evidence="14">
    <location>
        <begin position="5"/>
        <end position="290"/>
    </location>
</feature>
<dbReference type="InterPro" id="IPR014017">
    <property type="entry name" value="DNA_helicase_UvrD-like_C"/>
</dbReference>
<dbReference type="Pfam" id="PF00580">
    <property type="entry name" value="UvrD-helicase"/>
    <property type="match status" value="1"/>
</dbReference>
<keyword evidence="16" id="KW-0269">Exonuclease</keyword>
<evidence type="ECO:0000256" key="12">
    <source>
        <dbReference type="PROSITE-ProRule" id="PRU00560"/>
    </source>
</evidence>